<evidence type="ECO:0000256" key="3">
    <source>
        <dbReference type="ARBA" id="ARBA00022490"/>
    </source>
</evidence>
<dbReference type="AlphaFoldDB" id="A0A317NSU1"/>
<evidence type="ECO:0000256" key="4">
    <source>
        <dbReference type="ARBA" id="ARBA00023186"/>
    </source>
</evidence>
<gene>
    <name evidence="5" type="ORF">DFR69_103653</name>
</gene>
<dbReference type="RefSeq" id="WP_110037433.1">
    <property type="nucleotide sequence ID" value="NZ_QGTL01000003.1"/>
</dbReference>
<evidence type="ECO:0000256" key="1">
    <source>
        <dbReference type="ARBA" id="ARBA00004496"/>
    </source>
</evidence>
<dbReference type="InterPro" id="IPR025734">
    <property type="entry name" value="EspG"/>
</dbReference>
<organism evidence="5 6">
    <name type="scientific">Nocardia neocaledoniensis</name>
    <dbReference type="NCBI Taxonomy" id="236511"/>
    <lineage>
        <taxon>Bacteria</taxon>
        <taxon>Bacillati</taxon>
        <taxon>Actinomycetota</taxon>
        <taxon>Actinomycetes</taxon>
        <taxon>Mycobacteriales</taxon>
        <taxon>Nocardiaceae</taxon>
        <taxon>Nocardia</taxon>
    </lineage>
</organism>
<accession>A0A317NSU1</accession>
<evidence type="ECO:0000313" key="6">
    <source>
        <dbReference type="Proteomes" id="UP000246410"/>
    </source>
</evidence>
<comment type="caution">
    <text evidence="5">The sequence shown here is derived from an EMBL/GenBank/DDBJ whole genome shotgun (WGS) entry which is preliminary data.</text>
</comment>
<proteinExistence type="inferred from homology"/>
<dbReference type="Proteomes" id="UP000246410">
    <property type="component" value="Unassembled WGS sequence"/>
</dbReference>
<keyword evidence="6" id="KW-1185">Reference proteome</keyword>
<evidence type="ECO:0000256" key="2">
    <source>
        <dbReference type="ARBA" id="ARBA00006411"/>
    </source>
</evidence>
<keyword evidence="3" id="KW-0963">Cytoplasm</keyword>
<name>A0A317NSU1_9NOCA</name>
<keyword evidence="4" id="KW-0143">Chaperone</keyword>
<reference evidence="5 6" key="1">
    <citation type="submission" date="2018-05" db="EMBL/GenBank/DDBJ databases">
        <title>Genomic Encyclopedia of Type Strains, Phase IV (KMG-IV): sequencing the most valuable type-strain genomes for metagenomic binning, comparative biology and taxonomic classification.</title>
        <authorList>
            <person name="Goeker M."/>
        </authorList>
    </citation>
    <scope>NUCLEOTIDE SEQUENCE [LARGE SCALE GENOMIC DNA]</scope>
    <source>
        <strain evidence="5 6">DSM 44717</strain>
    </source>
</reference>
<dbReference type="EMBL" id="QGTL01000003">
    <property type="protein sequence ID" value="PWV78047.1"/>
    <property type="molecule type" value="Genomic_DNA"/>
</dbReference>
<sequence>MTDAWELTPFEFWVAWETLGRDRMPWPLTFTSGVETQDEFDQECRYAADSLIAKIGADEALYHALHALAHPEIRVELFGHRFDGRTRMVRACAVTEAGNGVVAAQLPGAEYGRGGNILIYLRPAKTVTQRLIAVLPSIPPGKHQGFNVHRDELTEPQTPGSRRTPGELATRFLKRPFRTYAEFRVDLGPALDGWKEGGTRLQIVDYIDDGRYLFREGERVEAFPVTTPRLAAELHHLITQATARTRETAW</sequence>
<protein>
    <submittedName>
        <fullName evidence="5">ESAT-6 protein secretion system EspG family protein</fullName>
    </submittedName>
</protein>
<dbReference type="Pfam" id="PF14011">
    <property type="entry name" value="ESX-1_EspG"/>
    <property type="match status" value="1"/>
</dbReference>
<evidence type="ECO:0000313" key="5">
    <source>
        <dbReference type="EMBL" id="PWV78047.1"/>
    </source>
</evidence>
<comment type="similarity">
    <text evidence="2">Belongs to the EspG family.</text>
</comment>
<comment type="subcellular location">
    <subcellularLocation>
        <location evidence="1">Cytoplasm</location>
    </subcellularLocation>
</comment>